<protein>
    <submittedName>
        <fullName evidence="6">Regulator of cell morphogenesis and NO signaling</fullName>
    </submittedName>
</protein>
<evidence type="ECO:0000256" key="4">
    <source>
        <dbReference type="ARBA" id="ARBA00023004"/>
    </source>
</evidence>
<comment type="caution">
    <text evidence="6">The sequence shown here is derived from an EMBL/GenBank/DDBJ whole genome shotgun (WGS) entry which is preliminary data.</text>
</comment>
<dbReference type="InterPro" id="IPR019903">
    <property type="entry name" value="RIC_family"/>
</dbReference>
<dbReference type="NCBIfam" id="TIGR03652">
    <property type="entry name" value="FeS_repair_RIC"/>
    <property type="match status" value="1"/>
</dbReference>
<accession>A0A4R6VB25</accession>
<reference evidence="6 7" key="1">
    <citation type="submission" date="2019-03" db="EMBL/GenBank/DDBJ databases">
        <title>Genomic Encyclopedia of Type Strains, Phase IV (KMG-IV): sequencing the most valuable type-strain genomes for metagenomic binning, comparative biology and taxonomic classification.</title>
        <authorList>
            <person name="Goeker M."/>
        </authorList>
    </citation>
    <scope>NUCLEOTIDE SEQUENCE [LARGE SCALE GENOMIC DNA]</scope>
    <source>
        <strain evidence="6 7">DSM 28403</strain>
    </source>
</reference>
<keyword evidence="2" id="KW-0963">Cytoplasm</keyword>
<name>A0A4R6VB25_9PAST</name>
<dbReference type="NCBIfam" id="NF008221">
    <property type="entry name" value="PRK10992.1"/>
    <property type="match status" value="1"/>
</dbReference>
<comment type="subcellular location">
    <subcellularLocation>
        <location evidence="1">Cytoplasm</location>
    </subcellularLocation>
</comment>
<dbReference type="PANTHER" id="PTHR36438">
    <property type="entry name" value="IRON-SULFUR CLUSTER REPAIR PROTEIN YTFE"/>
    <property type="match status" value="1"/>
</dbReference>
<dbReference type="RefSeq" id="WP_133544615.1">
    <property type="nucleotide sequence ID" value="NZ_SNYQ01000004.1"/>
</dbReference>
<dbReference type="EMBL" id="SNYQ01000004">
    <property type="protein sequence ID" value="TDQ57623.1"/>
    <property type="molecule type" value="Genomic_DNA"/>
</dbReference>
<dbReference type="Pfam" id="PF01814">
    <property type="entry name" value="Hemerythrin"/>
    <property type="match status" value="1"/>
</dbReference>
<dbReference type="InterPro" id="IPR012312">
    <property type="entry name" value="Hemerythrin-like"/>
</dbReference>
<gene>
    <name evidence="6" type="ORF">EDC45_1270</name>
</gene>
<keyword evidence="3" id="KW-0479">Metal-binding</keyword>
<dbReference type="AlphaFoldDB" id="A0A4R6VB25"/>
<dbReference type="Gene3D" id="1.20.120.520">
    <property type="entry name" value="nmb1532 protein domain like"/>
    <property type="match status" value="1"/>
</dbReference>
<dbReference type="GO" id="GO:0046872">
    <property type="term" value="F:metal ion binding"/>
    <property type="evidence" value="ECO:0007669"/>
    <property type="project" value="UniProtKB-KW"/>
</dbReference>
<dbReference type="Proteomes" id="UP000295657">
    <property type="component" value="Unassembled WGS sequence"/>
</dbReference>
<evidence type="ECO:0000256" key="2">
    <source>
        <dbReference type="ARBA" id="ARBA00022490"/>
    </source>
</evidence>
<evidence type="ECO:0000313" key="7">
    <source>
        <dbReference type="Proteomes" id="UP000295657"/>
    </source>
</evidence>
<evidence type="ECO:0000259" key="5">
    <source>
        <dbReference type="Pfam" id="PF01814"/>
    </source>
</evidence>
<evidence type="ECO:0000313" key="6">
    <source>
        <dbReference type="EMBL" id="TDQ57623.1"/>
    </source>
</evidence>
<evidence type="ECO:0000256" key="3">
    <source>
        <dbReference type="ARBA" id="ARBA00022723"/>
    </source>
</evidence>
<keyword evidence="7" id="KW-1185">Reference proteome</keyword>
<keyword evidence="4" id="KW-0408">Iron</keyword>
<dbReference type="OrthoDB" id="9797132at2"/>
<feature type="domain" description="Hemerythrin-like" evidence="5">
    <location>
        <begin position="78"/>
        <end position="217"/>
    </location>
</feature>
<sequence>MSLAQRTIIDLAVSLPAANTLFQQLGLSLYRDGENTLAEVIQHKGPAAEKIMEKLTALQHEAQSKGLDPNLEPYGELIAHILQRYHQCHRQQLAELIVLAEKVEQVHREHDACPVGLTEALRAVEHDLGRHMMKEEQILFPMIRAGQYAMAAMPIRVMEHEHDEHGSHIQTLYDMTADFTPPADACSSWRTLYAGIKTFVEDLSMHIHTENNILFKRVVNEGR</sequence>
<dbReference type="GO" id="GO:0005737">
    <property type="term" value="C:cytoplasm"/>
    <property type="evidence" value="ECO:0007669"/>
    <property type="project" value="UniProtKB-SubCell"/>
</dbReference>
<evidence type="ECO:0000256" key="1">
    <source>
        <dbReference type="ARBA" id="ARBA00004496"/>
    </source>
</evidence>
<organism evidence="6 7">
    <name type="scientific">Mesocricetibacter intestinalis</name>
    <dbReference type="NCBI Taxonomy" id="1521930"/>
    <lineage>
        <taxon>Bacteria</taxon>
        <taxon>Pseudomonadati</taxon>
        <taxon>Pseudomonadota</taxon>
        <taxon>Gammaproteobacteria</taxon>
        <taxon>Pasteurellales</taxon>
        <taxon>Pasteurellaceae</taxon>
        <taxon>Mesocricetibacter</taxon>
    </lineage>
</organism>
<dbReference type="PANTHER" id="PTHR36438:SF1">
    <property type="entry name" value="IRON-SULFUR CLUSTER REPAIR PROTEIN YTFE"/>
    <property type="match status" value="1"/>
</dbReference>
<proteinExistence type="predicted"/>